<dbReference type="InterPro" id="IPR007863">
    <property type="entry name" value="Peptidase_M16_C"/>
</dbReference>
<keyword evidence="9" id="KW-1185">Reference proteome</keyword>
<evidence type="ECO:0000259" key="7">
    <source>
        <dbReference type="Pfam" id="PF05193"/>
    </source>
</evidence>
<evidence type="ECO:0000259" key="6">
    <source>
        <dbReference type="Pfam" id="PF00675"/>
    </source>
</evidence>
<dbReference type="InterPro" id="IPR011249">
    <property type="entry name" value="Metalloenz_LuxS/M16"/>
</dbReference>
<evidence type="ECO:0000313" key="9">
    <source>
        <dbReference type="Proteomes" id="UP000037178"/>
    </source>
</evidence>
<dbReference type="InterPro" id="IPR001431">
    <property type="entry name" value="Pept_M16_Zn_BS"/>
</dbReference>
<name>A0A0J9EEN8_9RHOB</name>
<keyword evidence="5" id="KW-0732">Signal</keyword>
<reference evidence="8 9" key="1">
    <citation type="submission" date="2015-06" db="EMBL/GenBank/DDBJ databases">
        <title>Draft genome sequence of an Alphaproteobacteria species associated to the Mediterranean sponge Oscarella lobularis.</title>
        <authorList>
            <person name="Jourda C."/>
            <person name="Santini S."/>
            <person name="Claverie J.-M."/>
        </authorList>
    </citation>
    <scope>NUCLEOTIDE SEQUENCE [LARGE SCALE GENOMIC DNA]</scope>
    <source>
        <strain evidence="8">IGS</strain>
    </source>
</reference>
<comment type="cofactor">
    <cofactor evidence="1">
        <name>Zn(2+)</name>
        <dbReference type="ChEBI" id="CHEBI:29105"/>
    </cofactor>
</comment>
<dbReference type="Proteomes" id="UP000037178">
    <property type="component" value="Unassembled WGS sequence"/>
</dbReference>
<evidence type="ECO:0000256" key="1">
    <source>
        <dbReference type="ARBA" id="ARBA00001947"/>
    </source>
</evidence>
<protein>
    <submittedName>
        <fullName evidence="8">Peptidase, M16 family</fullName>
    </submittedName>
</protein>
<feature type="domain" description="Peptidase M16 C-terminal" evidence="7">
    <location>
        <begin position="187"/>
        <end position="370"/>
    </location>
</feature>
<dbReference type="Gene3D" id="3.30.830.10">
    <property type="entry name" value="Metalloenzyme, LuxS/M16 peptidase-like"/>
    <property type="match status" value="2"/>
</dbReference>
<dbReference type="AlphaFoldDB" id="A0A0J9EEN8"/>
<dbReference type="InterPro" id="IPR050361">
    <property type="entry name" value="MPP/UQCRC_Complex"/>
</dbReference>
<evidence type="ECO:0000256" key="3">
    <source>
        <dbReference type="ARBA" id="ARBA00023049"/>
    </source>
</evidence>
<dbReference type="PROSITE" id="PS00143">
    <property type="entry name" value="INSULINASE"/>
    <property type="match status" value="1"/>
</dbReference>
<dbReference type="GO" id="GO:0006508">
    <property type="term" value="P:proteolysis"/>
    <property type="evidence" value="ECO:0007669"/>
    <property type="project" value="InterPro"/>
</dbReference>
<evidence type="ECO:0000256" key="2">
    <source>
        <dbReference type="ARBA" id="ARBA00007261"/>
    </source>
</evidence>
<dbReference type="RefSeq" id="WP_049641267.1">
    <property type="nucleotide sequence ID" value="NZ_LFTY01000001.1"/>
</dbReference>
<organism evidence="8 9">
    <name type="scientific">Candidatus Rhodobacter oscarellae</name>
    <dbReference type="NCBI Taxonomy" id="1675527"/>
    <lineage>
        <taxon>Bacteria</taxon>
        <taxon>Pseudomonadati</taxon>
        <taxon>Pseudomonadota</taxon>
        <taxon>Alphaproteobacteria</taxon>
        <taxon>Rhodobacterales</taxon>
        <taxon>Rhodobacter group</taxon>
        <taxon>Rhodobacter</taxon>
    </lineage>
</organism>
<feature type="domain" description="Peptidase M16 N-terminal" evidence="6">
    <location>
        <begin position="33"/>
        <end position="178"/>
    </location>
</feature>
<dbReference type="PATRIC" id="fig|1675527.3.peg.354"/>
<comment type="similarity">
    <text evidence="2 4">Belongs to the peptidase M16 family.</text>
</comment>
<dbReference type="PANTHER" id="PTHR11851:SF49">
    <property type="entry name" value="MITOCHONDRIAL-PROCESSING PEPTIDASE SUBUNIT ALPHA"/>
    <property type="match status" value="1"/>
</dbReference>
<keyword evidence="3" id="KW-0378">Hydrolase</keyword>
<keyword evidence="3" id="KW-0482">Metalloprotease</keyword>
<dbReference type="GO" id="GO:0046872">
    <property type="term" value="F:metal ion binding"/>
    <property type="evidence" value="ECO:0007669"/>
    <property type="project" value="InterPro"/>
</dbReference>
<sequence length="444" mass="48978">MRRIFFSFIGLVIALPALAVPVTDYRLDNGMQVVVIEDHRAPVVVHMVWYKAGAADEPPGKSGIAHYLEHLMFKGTDTLAPGEFSSTVAANGGTDNAFTSQDYTGYFQRVASDRLELMMQMEADRMRNLRLSEDLILAERDVVIEERNQRVENDPGALFSEQRRAALFLNHPYGIPIIGWMHEASALTLQDALDFYEKFYAPNNAILVVAGDVEPEEVLELAQKHYGPLAPTPGLGARQRPQEPPHLAERRLIFEDPRASEPYVVRTYLAPERDPGAQEEAAALALLADVLGGNSATSVLGQKLVFGAGEAIYASAFYQGLSYDDGSFGVFIVPKPGVSLQEAETALDNAIAEFMEEGIDDAQFERIKQQIRASRIYAEDSTQSLARRYGAALTSGLTLEDIEAWPDILQATTKEQVMAAAARIFDRNKAVTGWLRKPSVEVTQ</sequence>
<dbReference type="GO" id="GO:0004222">
    <property type="term" value="F:metalloendopeptidase activity"/>
    <property type="evidence" value="ECO:0007669"/>
    <property type="project" value="InterPro"/>
</dbReference>
<proteinExistence type="inferred from homology"/>
<feature type="signal peptide" evidence="5">
    <location>
        <begin position="1"/>
        <end position="19"/>
    </location>
</feature>
<keyword evidence="3" id="KW-0645">Protease</keyword>
<evidence type="ECO:0000313" key="8">
    <source>
        <dbReference type="EMBL" id="KMW60154.1"/>
    </source>
</evidence>
<gene>
    <name evidence="8" type="ORF">AIOL_000307</name>
</gene>
<evidence type="ECO:0000256" key="5">
    <source>
        <dbReference type="SAM" id="SignalP"/>
    </source>
</evidence>
<dbReference type="SUPFAM" id="SSF63411">
    <property type="entry name" value="LuxS/MPP-like metallohydrolase"/>
    <property type="match status" value="2"/>
</dbReference>
<dbReference type="PANTHER" id="PTHR11851">
    <property type="entry name" value="METALLOPROTEASE"/>
    <property type="match status" value="1"/>
</dbReference>
<dbReference type="InterPro" id="IPR011765">
    <property type="entry name" value="Pept_M16_N"/>
</dbReference>
<feature type="chain" id="PRO_5005318577" evidence="5">
    <location>
        <begin position="20"/>
        <end position="444"/>
    </location>
</feature>
<dbReference type="Pfam" id="PF00675">
    <property type="entry name" value="Peptidase_M16"/>
    <property type="match status" value="1"/>
</dbReference>
<dbReference type="EMBL" id="LFTY01000001">
    <property type="protein sequence ID" value="KMW60154.1"/>
    <property type="molecule type" value="Genomic_DNA"/>
</dbReference>
<dbReference type="OrthoDB" id="9811314at2"/>
<evidence type="ECO:0000256" key="4">
    <source>
        <dbReference type="RuleBase" id="RU004447"/>
    </source>
</evidence>
<dbReference type="Pfam" id="PF05193">
    <property type="entry name" value="Peptidase_M16_C"/>
    <property type="match status" value="1"/>
</dbReference>
<dbReference type="STRING" id="1675527.AIOL_000307"/>
<accession>A0A0J9EEN8</accession>
<comment type="caution">
    <text evidence="8">The sequence shown here is derived from an EMBL/GenBank/DDBJ whole genome shotgun (WGS) entry which is preliminary data.</text>
</comment>